<dbReference type="EMBL" id="BMUT01000001">
    <property type="protein sequence ID" value="GGX67096.1"/>
    <property type="molecule type" value="Genomic_DNA"/>
</dbReference>
<evidence type="ECO:0000313" key="3">
    <source>
        <dbReference type="Proteomes" id="UP000659223"/>
    </source>
</evidence>
<feature type="compositionally biased region" description="Gly residues" evidence="1">
    <location>
        <begin position="58"/>
        <end position="69"/>
    </location>
</feature>
<accession>A0ABQ2Y7S9</accession>
<keyword evidence="3" id="KW-1185">Reference proteome</keyword>
<comment type="caution">
    <text evidence="2">The sequence shown here is derived from an EMBL/GenBank/DDBJ whole genome shotgun (WGS) entry which is preliminary data.</text>
</comment>
<evidence type="ECO:0000313" key="2">
    <source>
        <dbReference type="EMBL" id="GGX67096.1"/>
    </source>
</evidence>
<proteinExistence type="predicted"/>
<organism evidence="2 3">
    <name type="scientific">Streptomyces hiroshimensis</name>
    <dbReference type="NCBI Taxonomy" id="66424"/>
    <lineage>
        <taxon>Bacteria</taxon>
        <taxon>Bacillati</taxon>
        <taxon>Actinomycetota</taxon>
        <taxon>Actinomycetes</taxon>
        <taxon>Kitasatosporales</taxon>
        <taxon>Streptomycetaceae</taxon>
        <taxon>Streptomyces</taxon>
    </lineage>
</organism>
<dbReference type="Proteomes" id="UP000659223">
    <property type="component" value="Unassembled WGS sequence"/>
</dbReference>
<protein>
    <submittedName>
        <fullName evidence="2">Uncharacterized protein</fullName>
    </submittedName>
</protein>
<feature type="compositionally biased region" description="Polar residues" evidence="1">
    <location>
        <begin position="70"/>
        <end position="79"/>
    </location>
</feature>
<evidence type="ECO:0000256" key="1">
    <source>
        <dbReference type="SAM" id="MobiDB-lite"/>
    </source>
</evidence>
<feature type="region of interest" description="Disordered" evidence="1">
    <location>
        <begin position="58"/>
        <end position="79"/>
    </location>
</feature>
<name>A0ABQ2Y7S9_9ACTN</name>
<reference evidence="3" key="1">
    <citation type="journal article" date="2019" name="Int. J. Syst. Evol. Microbiol.">
        <title>The Global Catalogue of Microorganisms (GCM) 10K type strain sequencing project: providing services to taxonomists for standard genome sequencing and annotation.</title>
        <authorList>
            <consortium name="The Broad Institute Genomics Platform"/>
            <consortium name="The Broad Institute Genome Sequencing Center for Infectious Disease"/>
            <person name="Wu L."/>
            <person name="Ma J."/>
        </authorList>
    </citation>
    <scope>NUCLEOTIDE SEQUENCE [LARGE SCALE GENOMIC DNA]</scope>
    <source>
        <strain evidence="3">JCM 4586</strain>
    </source>
</reference>
<sequence length="79" mass="8284">MPDGELLGWGWFSPQEGVRLMDATNGPLFMAAVRASDSGMTAYLEDLAEWPSTEDGFSGVGLPGVGGSGIITNTQTKHP</sequence>
<gene>
    <name evidence="2" type="ORF">GCM10010324_10430</name>
</gene>